<dbReference type="OMA" id="QDCDCKE"/>
<accession>A0A7N0ZXT9</accession>
<sequence length="432" mass="46255">MDHHHHHPNATASPSSSYSSTTTATTANLNSATTITSTATNLNGVASNDPMHAWWESISKARTRIHSLASILRSVALSSLADSDHPARALLLSPEVYSAVSEALSSPDSGSGSDPLCQWLYETFQFSDPDLRLIVYAYVPLICGVYMSRVVSAPTSDPSASAPSLVGFEAVLLAIYGLEVKARAGKPVVVSIPDLSQPSLYHTPREKAGSGAGSSRPVVGVVCGPLEAQNAVKSTKRAAIAGAALDCYFKQIAHMPSWSKVEFCEYVAAWAGQHCKCETELDEQEEEVIDGFSEIRISVEGRDDEEDEDDVVVERNGKVGLGKNGDSSFASKGKRIPLPWELLQPVLRILGHCLLGPLNPQDVKDSASVAVRRLYARASHDLVPQGILATRSLIQLDNRMRKTANEAGTATSVSNVNTPSKAKKPEVLLVSK</sequence>
<dbReference type="Gramene" id="Kaladp0047s0128.1.v1.1">
    <property type="protein sequence ID" value="Kaladp0047s0128.1.v1.1.CDS.1"/>
    <property type="gene ID" value="Kaladp0047s0128.v1.1"/>
</dbReference>
<dbReference type="Proteomes" id="UP000594263">
    <property type="component" value="Unplaced"/>
</dbReference>
<proteinExistence type="inferred from homology"/>
<dbReference type="GO" id="GO:0072659">
    <property type="term" value="P:protein localization to plasma membrane"/>
    <property type="evidence" value="ECO:0007669"/>
    <property type="project" value="TreeGrafter"/>
</dbReference>
<evidence type="ECO:0000256" key="6">
    <source>
        <dbReference type="ARBA" id="ARBA00034482"/>
    </source>
</evidence>
<evidence type="ECO:0000256" key="2">
    <source>
        <dbReference type="ARBA" id="ARBA00004514"/>
    </source>
</evidence>
<evidence type="ECO:0008006" key="10">
    <source>
        <dbReference type="Google" id="ProtNLM"/>
    </source>
</evidence>
<organism evidence="8 9">
    <name type="scientific">Kalanchoe fedtschenkoi</name>
    <name type="common">Lavender scallops</name>
    <name type="synonym">South American air plant</name>
    <dbReference type="NCBI Taxonomy" id="63787"/>
    <lineage>
        <taxon>Eukaryota</taxon>
        <taxon>Viridiplantae</taxon>
        <taxon>Streptophyta</taxon>
        <taxon>Embryophyta</taxon>
        <taxon>Tracheophyta</taxon>
        <taxon>Spermatophyta</taxon>
        <taxon>Magnoliopsida</taxon>
        <taxon>eudicotyledons</taxon>
        <taxon>Gunneridae</taxon>
        <taxon>Pentapetalae</taxon>
        <taxon>Saxifragales</taxon>
        <taxon>Crassulaceae</taxon>
        <taxon>Kalanchoe</taxon>
    </lineage>
</organism>
<evidence type="ECO:0000256" key="7">
    <source>
        <dbReference type="SAM" id="MobiDB-lite"/>
    </source>
</evidence>
<evidence type="ECO:0000256" key="5">
    <source>
        <dbReference type="ARBA" id="ARBA00023136"/>
    </source>
</evidence>
<dbReference type="Pfam" id="PF09790">
    <property type="entry name" value="Hyccin"/>
    <property type="match status" value="1"/>
</dbReference>
<dbReference type="EnsemblPlants" id="Kaladp0047s0128.1.v1.1">
    <property type="protein sequence ID" value="Kaladp0047s0128.1.v1.1.CDS.1"/>
    <property type="gene ID" value="Kaladp0047s0128.v1.1"/>
</dbReference>
<dbReference type="GO" id="GO:0046854">
    <property type="term" value="P:phosphatidylinositol phosphate biosynthetic process"/>
    <property type="evidence" value="ECO:0007669"/>
    <property type="project" value="TreeGrafter"/>
</dbReference>
<evidence type="ECO:0000256" key="4">
    <source>
        <dbReference type="ARBA" id="ARBA00022490"/>
    </source>
</evidence>
<keyword evidence="4" id="KW-0963">Cytoplasm</keyword>
<comment type="similarity">
    <text evidence="6">Belongs to the Hyccin family.</text>
</comment>
<dbReference type="AlphaFoldDB" id="A0A7N0ZXT9"/>
<name>A0A7N0ZXT9_KALFE</name>
<dbReference type="PANTHER" id="PTHR31220">
    <property type="entry name" value="HYCCIN RELATED"/>
    <property type="match status" value="1"/>
</dbReference>
<dbReference type="InterPro" id="IPR018619">
    <property type="entry name" value="Hyccin"/>
</dbReference>
<keyword evidence="5" id="KW-0472">Membrane</keyword>
<evidence type="ECO:0000256" key="1">
    <source>
        <dbReference type="ARBA" id="ARBA00004236"/>
    </source>
</evidence>
<dbReference type="GO" id="GO:0005829">
    <property type="term" value="C:cytosol"/>
    <property type="evidence" value="ECO:0007669"/>
    <property type="project" value="UniProtKB-SubCell"/>
</dbReference>
<keyword evidence="9" id="KW-1185">Reference proteome</keyword>
<evidence type="ECO:0000256" key="3">
    <source>
        <dbReference type="ARBA" id="ARBA00022475"/>
    </source>
</evidence>
<feature type="compositionally biased region" description="Low complexity" evidence="7">
    <location>
        <begin position="9"/>
        <end position="24"/>
    </location>
</feature>
<reference evidence="8" key="1">
    <citation type="submission" date="2021-01" db="UniProtKB">
        <authorList>
            <consortium name="EnsemblPlants"/>
        </authorList>
    </citation>
    <scope>IDENTIFICATION</scope>
</reference>
<protein>
    <recommendedName>
        <fullName evidence="10">Hyccin</fullName>
    </recommendedName>
</protein>
<evidence type="ECO:0000313" key="9">
    <source>
        <dbReference type="Proteomes" id="UP000594263"/>
    </source>
</evidence>
<comment type="subcellular location">
    <subcellularLocation>
        <location evidence="1">Cell membrane</location>
    </subcellularLocation>
    <subcellularLocation>
        <location evidence="2">Cytoplasm</location>
        <location evidence="2">Cytosol</location>
    </subcellularLocation>
</comment>
<feature type="region of interest" description="Disordered" evidence="7">
    <location>
        <begin position="1"/>
        <end position="24"/>
    </location>
</feature>
<feature type="compositionally biased region" description="Polar residues" evidence="7">
    <location>
        <begin position="406"/>
        <end position="420"/>
    </location>
</feature>
<feature type="region of interest" description="Disordered" evidence="7">
    <location>
        <begin position="405"/>
        <end position="432"/>
    </location>
</feature>
<dbReference type="GO" id="GO:0005886">
    <property type="term" value="C:plasma membrane"/>
    <property type="evidence" value="ECO:0007669"/>
    <property type="project" value="UniProtKB-SubCell"/>
</dbReference>
<evidence type="ECO:0000313" key="8">
    <source>
        <dbReference type="EnsemblPlants" id="Kaladp0047s0128.1.v1.1.CDS.1"/>
    </source>
</evidence>
<keyword evidence="3" id="KW-1003">Cell membrane</keyword>
<dbReference type="PANTHER" id="PTHR31220:SF1">
    <property type="entry name" value="GH21176P"/>
    <property type="match status" value="1"/>
</dbReference>